<comment type="subunit">
    <text evidence="15">Part of a TFIID-containing RNA polymerase II pre-initiation complex that is composed of TBP and at least GTF2A1, GTF2A2, GTF2E1, GTF2E2, GTF2F1, GTF2H2, GTF2H3, GTF2H4, GTF2H5, GTF2B, TCEA1, ERCC2, ERCC3, TAF1, TAF2, TAF3, TAF4, TAF5, TAF6, TAF7, TAF8, TAF9, TAF10, TAF11, TAF12 and TAF13. Component of the 7-subunit TFIIH core complex composed of XPB/ERCC3, XPD/ERCC2, GTF2H1, GTF2H2, GTF2H3, GTF2H4 and GTF2H5, which is active in NER. The core complex associates with the 3-subunit CDK-activating kinase (CAK) module composed of CCNH/cyclin H, CDK7 and MNAT1 to form the 10-subunit holoenzyme (holo-TFIIH) active in transcription. Interacts with RARA; the interaction requires prior phosphorylation of RARA on 'Ser-369' which then enhances interaction of RARA with CDK7.</text>
</comment>
<evidence type="ECO:0000256" key="14">
    <source>
        <dbReference type="ARBA" id="ARBA00023242"/>
    </source>
</evidence>
<comment type="similarity">
    <text evidence="3">Belongs to the oligoribonuclease family.</text>
</comment>
<keyword evidence="14 15" id="KW-0539">Nucleus</keyword>
<dbReference type="CDD" id="cd06135">
    <property type="entry name" value="Orn"/>
    <property type="match status" value="1"/>
</dbReference>
<accession>A0A8J2S708</accession>
<keyword evidence="6 15" id="KW-0227">DNA damage</keyword>
<evidence type="ECO:0000256" key="7">
    <source>
        <dbReference type="ARBA" id="ARBA00022771"/>
    </source>
</evidence>
<dbReference type="InterPro" id="IPR013520">
    <property type="entry name" value="Ribonucl_H"/>
</dbReference>
<keyword evidence="8" id="KW-0378">Hydrolase</keyword>
<dbReference type="PANTHER" id="PTHR12831:SF0">
    <property type="entry name" value="GENERAL TRANSCRIPTION FACTOR IIH SUBUNIT 3"/>
    <property type="match status" value="1"/>
</dbReference>
<dbReference type="Pfam" id="PF03850">
    <property type="entry name" value="Tfb4"/>
    <property type="match status" value="1"/>
</dbReference>
<comment type="subcellular location">
    <subcellularLocation>
        <location evidence="1 15">Nucleus</location>
    </subcellularLocation>
</comment>
<evidence type="ECO:0000256" key="9">
    <source>
        <dbReference type="ARBA" id="ARBA00022833"/>
    </source>
</evidence>
<dbReference type="GO" id="GO:0005675">
    <property type="term" value="C:transcription factor TFIIH holo complex"/>
    <property type="evidence" value="ECO:0007669"/>
    <property type="project" value="UniProtKB-UniRule"/>
</dbReference>
<dbReference type="EMBL" id="CAKKLH010000318">
    <property type="protein sequence ID" value="CAH0111853.1"/>
    <property type="molecule type" value="Genomic_DNA"/>
</dbReference>
<comment type="caution">
    <text evidence="17">The sequence shown here is derived from an EMBL/GenBank/DDBJ whole genome shotgun (WGS) entry which is preliminary data.</text>
</comment>
<evidence type="ECO:0000256" key="10">
    <source>
        <dbReference type="ARBA" id="ARBA00022839"/>
    </source>
</evidence>
<evidence type="ECO:0000256" key="8">
    <source>
        <dbReference type="ARBA" id="ARBA00022801"/>
    </source>
</evidence>
<dbReference type="InterPro" id="IPR036465">
    <property type="entry name" value="vWFA_dom_sf"/>
</dbReference>
<proteinExistence type="inferred from homology"/>
<dbReference type="Gene3D" id="3.40.50.410">
    <property type="entry name" value="von Willebrand factor, type A domain"/>
    <property type="match status" value="1"/>
</dbReference>
<comment type="function">
    <text evidence="15">Component of the general transcription and DNA repair factor IIH (TFIIH) core complex, which is involved in general and transcription-coupled nucleotide excision repair (NER) of damaged DNA and, when complexed to CAK, in RNA transcription by RNA polymerase II. In NER, TFIIH acts by opening DNA around the lesion to allow the excision of the damaged oligonucleotide and its replacement by a new DNA fragment. In transcription, TFIIH has an essential role in transcription initiation. When the pre-initiation complex (PIC) has been established, TFIIH is required for promoter opening and promoter escape. Phosphorylation of the C-terminal tail (CTD) of the largest subunit of RNA polymerase II by the kinase module CAK controls the initiation of transcription.</text>
</comment>
<evidence type="ECO:0000256" key="3">
    <source>
        <dbReference type="ARBA" id="ARBA00009921"/>
    </source>
</evidence>
<dbReference type="AlphaFoldDB" id="A0A8J2S708"/>
<keyword evidence="11 15" id="KW-0805">Transcription regulation</keyword>
<evidence type="ECO:0000259" key="16">
    <source>
        <dbReference type="SMART" id="SM00479"/>
    </source>
</evidence>
<dbReference type="InterPro" id="IPR022894">
    <property type="entry name" value="Oligoribonuclease"/>
</dbReference>
<evidence type="ECO:0000256" key="11">
    <source>
        <dbReference type="ARBA" id="ARBA00023015"/>
    </source>
</evidence>
<evidence type="ECO:0000256" key="4">
    <source>
        <dbReference type="ARBA" id="ARBA00022722"/>
    </source>
</evidence>
<evidence type="ECO:0000256" key="2">
    <source>
        <dbReference type="ARBA" id="ARBA00005273"/>
    </source>
</evidence>
<name>A0A8J2S708_9CRUS</name>
<evidence type="ECO:0000256" key="6">
    <source>
        <dbReference type="ARBA" id="ARBA00022763"/>
    </source>
</evidence>
<organism evidence="17 18">
    <name type="scientific">Daphnia galeata</name>
    <dbReference type="NCBI Taxonomy" id="27404"/>
    <lineage>
        <taxon>Eukaryota</taxon>
        <taxon>Metazoa</taxon>
        <taxon>Ecdysozoa</taxon>
        <taxon>Arthropoda</taxon>
        <taxon>Crustacea</taxon>
        <taxon>Branchiopoda</taxon>
        <taxon>Diplostraca</taxon>
        <taxon>Cladocera</taxon>
        <taxon>Anomopoda</taxon>
        <taxon>Daphniidae</taxon>
        <taxon>Daphnia</taxon>
    </lineage>
</organism>
<keyword evidence="12 15" id="KW-0804">Transcription</keyword>
<keyword evidence="4" id="KW-0540">Nuclease</keyword>
<evidence type="ECO:0000256" key="13">
    <source>
        <dbReference type="ARBA" id="ARBA00023204"/>
    </source>
</evidence>
<keyword evidence="18" id="KW-1185">Reference proteome</keyword>
<evidence type="ECO:0000256" key="1">
    <source>
        <dbReference type="ARBA" id="ARBA00004123"/>
    </source>
</evidence>
<dbReference type="SMART" id="SM00479">
    <property type="entry name" value="EXOIII"/>
    <property type="match status" value="1"/>
</dbReference>
<evidence type="ECO:0000313" key="18">
    <source>
        <dbReference type="Proteomes" id="UP000789390"/>
    </source>
</evidence>
<dbReference type="Gene3D" id="3.30.420.10">
    <property type="entry name" value="Ribonuclease H-like superfamily/Ribonuclease H"/>
    <property type="match status" value="1"/>
</dbReference>
<gene>
    <name evidence="17" type="ORF">DGAL_LOCUS15510</name>
</gene>
<keyword evidence="5 15" id="KW-0479">Metal-binding</keyword>
<dbReference type="SUPFAM" id="SSF53098">
    <property type="entry name" value="Ribonuclease H-like"/>
    <property type="match status" value="1"/>
</dbReference>
<dbReference type="InterPro" id="IPR012337">
    <property type="entry name" value="RNaseH-like_sf"/>
</dbReference>
<evidence type="ECO:0000256" key="12">
    <source>
        <dbReference type="ARBA" id="ARBA00023163"/>
    </source>
</evidence>
<dbReference type="OrthoDB" id="17307at2759"/>
<dbReference type="GO" id="GO:0006355">
    <property type="term" value="P:regulation of DNA-templated transcription"/>
    <property type="evidence" value="ECO:0007669"/>
    <property type="project" value="InterPro"/>
</dbReference>
<evidence type="ECO:0000313" key="17">
    <source>
        <dbReference type="EMBL" id="CAH0111853.1"/>
    </source>
</evidence>
<dbReference type="GO" id="GO:0000439">
    <property type="term" value="C:transcription factor TFIIH core complex"/>
    <property type="evidence" value="ECO:0007669"/>
    <property type="project" value="UniProtKB-UniRule"/>
</dbReference>
<evidence type="ECO:0000256" key="15">
    <source>
        <dbReference type="RuleBase" id="RU368090"/>
    </source>
</evidence>
<dbReference type="PANTHER" id="PTHR12831">
    <property type="entry name" value="TRANSCRIPTION INITIATION FACTOR IIH TFIIH , POLYPEPTIDE 3-RELATED"/>
    <property type="match status" value="1"/>
</dbReference>
<keyword evidence="10" id="KW-0269">Exonuclease</keyword>
<sequence>MIVITERTETSLVAIVIDATPAKKFASQALDGSTMMNRIFDAVIGFGNAHLMQGSHNKLAVIACNSKSTKFLYPSENGNSPSYQNRAGQYDMFAKVDSDIRYGLGELILNDSTDHDSTASDSLLGGAMARALCHIHKIQRELSLSHQLKPRILVVSGSSDSALQYMTFMNVFFTAQKENVVIDCCMMDTDSGLLQQGCDITGGQYLHIPSVAGLLEYLLWVFLPGPLCRSKIVLPPPTKVDYRAACFCHHKLVDIGWVCSVCLSSKLHADSIRMLMNKLILVSPYVYARTMTNAMLAARNRIVWMDLEMTGLDDTKDHILEAACLITDQDLNIVAEGPNLIINQPDSILDAMGEWCKKTHGESGLTEACRKSNISIEEAQEQLVDFVSRYTNPGECPLAGNSIGEDKRFLYKYMPKLVSHLHYRIIDVSTVKELGRRWYPEVVKNVPKKSLTHRALDDIKESLTELTFYKTNIFK</sequence>
<feature type="domain" description="Exonuclease" evidence="16">
    <location>
        <begin position="301"/>
        <end position="475"/>
    </location>
</feature>
<evidence type="ECO:0000256" key="5">
    <source>
        <dbReference type="ARBA" id="ARBA00022723"/>
    </source>
</evidence>
<dbReference type="GO" id="GO:0008270">
    <property type="term" value="F:zinc ion binding"/>
    <property type="evidence" value="ECO:0007669"/>
    <property type="project" value="UniProtKB-KW"/>
</dbReference>
<dbReference type="Proteomes" id="UP000789390">
    <property type="component" value="Unassembled WGS sequence"/>
</dbReference>
<dbReference type="GO" id="GO:0000175">
    <property type="term" value="F:3'-5'-RNA exonuclease activity"/>
    <property type="evidence" value="ECO:0007669"/>
    <property type="project" value="InterPro"/>
</dbReference>
<dbReference type="InterPro" id="IPR036397">
    <property type="entry name" value="RNaseH_sf"/>
</dbReference>
<protein>
    <recommendedName>
        <fullName evidence="15">General transcription factor IIH subunit 3</fullName>
    </recommendedName>
    <alternativeName>
        <fullName evidence="15">General transcription factor IIH polypeptide 3</fullName>
    </alternativeName>
</protein>
<dbReference type="InterPro" id="IPR004600">
    <property type="entry name" value="TFIIH_Tfb4/GTF2H3"/>
</dbReference>
<dbReference type="FunFam" id="3.30.420.10:FF:000003">
    <property type="entry name" value="Oligoribonuclease"/>
    <property type="match status" value="1"/>
</dbReference>
<reference evidence="17" key="1">
    <citation type="submission" date="2021-11" db="EMBL/GenBank/DDBJ databases">
        <authorList>
            <person name="Schell T."/>
        </authorList>
    </citation>
    <scope>NUCLEOTIDE SEQUENCE</scope>
    <source>
        <strain evidence="17">M5</strain>
    </source>
</reference>
<comment type="similarity">
    <text evidence="2 15">Belongs to the TFB4 family.</text>
</comment>
<dbReference type="GO" id="GO:0003676">
    <property type="term" value="F:nucleic acid binding"/>
    <property type="evidence" value="ECO:0007669"/>
    <property type="project" value="InterPro"/>
</dbReference>
<dbReference type="GO" id="GO:0006289">
    <property type="term" value="P:nucleotide-excision repair"/>
    <property type="evidence" value="ECO:0007669"/>
    <property type="project" value="UniProtKB-UniRule"/>
</dbReference>
<keyword evidence="7 15" id="KW-0863">Zinc-finger</keyword>
<keyword evidence="9 15" id="KW-0862">Zinc</keyword>
<dbReference type="Pfam" id="PF00929">
    <property type="entry name" value="RNase_T"/>
    <property type="match status" value="1"/>
</dbReference>
<keyword evidence="13 15" id="KW-0234">DNA repair</keyword>
<dbReference type="NCBIfam" id="NF003765">
    <property type="entry name" value="PRK05359.1"/>
    <property type="match status" value="1"/>
</dbReference>